<dbReference type="AlphaFoldDB" id="A0A023FHM5"/>
<keyword evidence="3" id="KW-0687">Ribonucleoprotein</keyword>
<evidence type="ECO:0000313" key="5">
    <source>
        <dbReference type="EMBL" id="JAC20253.1"/>
    </source>
</evidence>
<evidence type="ECO:0000256" key="3">
    <source>
        <dbReference type="ARBA" id="ARBA00023274"/>
    </source>
</evidence>
<organism evidence="5">
    <name type="scientific">Amblyomma cajennense</name>
    <name type="common">Cayenne tick</name>
    <name type="synonym">Acarus cajennensis</name>
    <dbReference type="NCBI Taxonomy" id="34607"/>
    <lineage>
        <taxon>Eukaryota</taxon>
        <taxon>Metazoa</taxon>
        <taxon>Ecdysozoa</taxon>
        <taxon>Arthropoda</taxon>
        <taxon>Chelicerata</taxon>
        <taxon>Arachnida</taxon>
        <taxon>Acari</taxon>
        <taxon>Parasitiformes</taxon>
        <taxon>Ixodida</taxon>
        <taxon>Ixodoidea</taxon>
        <taxon>Ixodidae</taxon>
        <taxon>Amblyomminae</taxon>
        <taxon>Amblyomma</taxon>
    </lineage>
</organism>
<dbReference type="SUPFAM" id="SSF57716">
    <property type="entry name" value="Glucocorticoid receptor-like (DNA-binding domain)"/>
    <property type="match status" value="1"/>
</dbReference>
<protein>
    <recommendedName>
        <fullName evidence="4">28S ribosomal protein S14, mitochondrial</fullName>
    </recommendedName>
</protein>
<dbReference type="GO" id="GO:0005763">
    <property type="term" value="C:mitochondrial small ribosomal subunit"/>
    <property type="evidence" value="ECO:0007669"/>
    <property type="project" value="TreeGrafter"/>
</dbReference>
<accession>A0A023FHM5</accession>
<sequence length="135" mass="15732">MAMNKIINSFKFMIGARLPGQNATPLGGLLPCRNMYTDWRMARDAKRRKVLKEYARLRLNINSLRKNDILPKSLQEIADKEIAALPLDSCYTRFHGRCVITSRARGFVRPWRVSRIMFRQLADYNNLSGVQRAMW</sequence>
<evidence type="ECO:0000256" key="4">
    <source>
        <dbReference type="ARBA" id="ARBA00083755"/>
    </source>
</evidence>
<evidence type="ECO:0000256" key="2">
    <source>
        <dbReference type="ARBA" id="ARBA00022980"/>
    </source>
</evidence>
<evidence type="ECO:0000256" key="1">
    <source>
        <dbReference type="ARBA" id="ARBA00009083"/>
    </source>
</evidence>
<dbReference type="PANTHER" id="PTHR19836:SF19">
    <property type="entry name" value="SMALL RIBOSOMAL SUBUNIT PROTEIN US14M"/>
    <property type="match status" value="1"/>
</dbReference>
<dbReference type="InterPro" id="IPR001209">
    <property type="entry name" value="Ribosomal_uS14"/>
</dbReference>
<dbReference type="PANTHER" id="PTHR19836">
    <property type="entry name" value="30S RIBOSOMAL PROTEIN S14"/>
    <property type="match status" value="1"/>
</dbReference>
<name>A0A023FHM5_AMBCJ</name>
<proteinExistence type="evidence at transcript level"/>
<dbReference type="Pfam" id="PF00253">
    <property type="entry name" value="Ribosomal_S14"/>
    <property type="match status" value="1"/>
</dbReference>
<comment type="similarity">
    <text evidence="1">Belongs to the universal ribosomal protein uS14 family.</text>
</comment>
<dbReference type="EMBL" id="GBBK01004229">
    <property type="protein sequence ID" value="JAC20253.1"/>
    <property type="molecule type" value="mRNA"/>
</dbReference>
<dbReference type="Gene3D" id="1.10.287.1480">
    <property type="match status" value="1"/>
</dbReference>
<keyword evidence="2 5" id="KW-0689">Ribosomal protein</keyword>
<reference evidence="5" key="1">
    <citation type="submission" date="2014-03" db="EMBL/GenBank/DDBJ databases">
        <title>The sialotranscriptome of Amblyomma triste, Amblyomma parvum and Amblyomma cajennense ticks, uncovered by 454-based RNA-seq.</title>
        <authorList>
            <person name="Garcia G.R."/>
            <person name="Gardinassi L.G."/>
            <person name="Ribeiro J.M."/>
            <person name="Anatriello E."/>
            <person name="Ferreira B.R."/>
            <person name="Moreira H.N."/>
            <person name="Mafra C."/>
            <person name="Olegario M.M."/>
            <person name="Szabo P.J."/>
            <person name="Miranda-Santos I.K."/>
            <person name="Maruyama S.R."/>
        </authorList>
    </citation>
    <scope>NUCLEOTIDE SEQUENCE</scope>
    <source>
        <strain evidence="5">Uberlandia</strain>
        <tissue evidence="5">Salivary glands</tissue>
    </source>
</reference>
<dbReference type="GO" id="GO:0003735">
    <property type="term" value="F:structural constituent of ribosome"/>
    <property type="evidence" value="ECO:0007669"/>
    <property type="project" value="InterPro"/>
</dbReference>
<dbReference type="FunFam" id="1.10.287.1480:FF:000001">
    <property type="entry name" value="30S ribosomal protein S14"/>
    <property type="match status" value="1"/>
</dbReference>
<dbReference type="GO" id="GO:0006412">
    <property type="term" value="P:translation"/>
    <property type="evidence" value="ECO:0007669"/>
    <property type="project" value="InterPro"/>
</dbReference>